<dbReference type="PANTHER" id="PTHR21419:SF23">
    <property type="entry name" value="PROTEIN DEFECTIVE IN EXINE FORMATION 1"/>
    <property type="match status" value="1"/>
</dbReference>
<evidence type="ECO:0000313" key="10">
    <source>
        <dbReference type="EMBL" id="CAD7696447.1"/>
    </source>
</evidence>
<evidence type="ECO:0000256" key="8">
    <source>
        <dbReference type="SAM" id="SignalP"/>
    </source>
</evidence>
<comment type="subcellular location">
    <subcellularLocation>
        <location evidence="1">Membrane</location>
        <topology evidence="1">Single-pass membrane protein</topology>
    </subcellularLocation>
</comment>
<dbReference type="GO" id="GO:0016020">
    <property type="term" value="C:membrane"/>
    <property type="evidence" value="ECO:0007669"/>
    <property type="project" value="UniProtKB-SubCell"/>
</dbReference>
<evidence type="ECO:0000256" key="3">
    <source>
        <dbReference type="ARBA" id="ARBA00022729"/>
    </source>
</evidence>
<evidence type="ECO:0000259" key="9">
    <source>
        <dbReference type="Pfam" id="PF23722"/>
    </source>
</evidence>
<dbReference type="Proteomes" id="UP000708148">
    <property type="component" value="Unassembled WGS sequence"/>
</dbReference>
<keyword evidence="5 7" id="KW-0472">Membrane</keyword>
<dbReference type="InterPro" id="IPR056376">
    <property type="entry name" value="DEX1_C"/>
</dbReference>
<dbReference type="Pfam" id="PF13517">
    <property type="entry name" value="FG-GAP_3"/>
    <property type="match status" value="1"/>
</dbReference>
<dbReference type="Pfam" id="PF23722">
    <property type="entry name" value="Beta-sand_DEX1"/>
    <property type="match status" value="1"/>
</dbReference>
<reference evidence="10" key="1">
    <citation type="submission" date="2020-12" db="EMBL/GenBank/DDBJ databases">
        <authorList>
            <person name="Iha C."/>
        </authorList>
    </citation>
    <scope>NUCLEOTIDE SEQUENCE</scope>
</reference>
<comment type="caution">
    <text evidence="10">The sequence shown here is derived from an EMBL/GenBank/DDBJ whole genome shotgun (WGS) entry which is preliminary data.</text>
</comment>
<organism evidence="10 11">
    <name type="scientific">Ostreobium quekettii</name>
    <dbReference type="NCBI Taxonomy" id="121088"/>
    <lineage>
        <taxon>Eukaryota</taxon>
        <taxon>Viridiplantae</taxon>
        <taxon>Chlorophyta</taxon>
        <taxon>core chlorophytes</taxon>
        <taxon>Ulvophyceae</taxon>
        <taxon>TCBD clade</taxon>
        <taxon>Bryopsidales</taxon>
        <taxon>Ostreobineae</taxon>
        <taxon>Ostreobiaceae</taxon>
        <taxon>Ostreobium</taxon>
    </lineage>
</organism>
<evidence type="ECO:0000313" key="11">
    <source>
        <dbReference type="Proteomes" id="UP000708148"/>
    </source>
</evidence>
<dbReference type="SUPFAM" id="SSF69318">
    <property type="entry name" value="Integrin alpha N-terminal domain"/>
    <property type="match status" value="2"/>
</dbReference>
<keyword evidence="3 8" id="KW-0732">Signal</keyword>
<dbReference type="InterPro" id="IPR045232">
    <property type="entry name" value="FAM234"/>
</dbReference>
<evidence type="ECO:0000256" key="2">
    <source>
        <dbReference type="ARBA" id="ARBA00022692"/>
    </source>
</evidence>
<evidence type="ECO:0000256" key="4">
    <source>
        <dbReference type="ARBA" id="ARBA00022989"/>
    </source>
</evidence>
<accession>A0A8S1IQ85</accession>
<sequence>MRASGPAGPQRLRRGCAILVLLLALCGRGACQLNQQFADEGEEEENKFRTREAELDVRRRSRAPPEDEDEDTISHCSHKIHLRWMTEVSSSVYSTPLITDLYSDGHKDIVVPSFVHYLEVLEAEDGAKAVGWPAFHQSTVHTSPFLYDIDRDGIQDIGIATYDGEILFYKDTGAKLPQSLLIPKLPVKKDWYVGLNEDPMDHSNPDVGDGVDPFKKAEEKAAEAGAQKATQGSGTSDGAADSDATVLRRRRLQDVERSTDMALENEHKLTQEAAESFKSLEEDEDSEEGGDIGGVYGGVYDYQGDVAERYADYIDEAYRGIGMNSDDFWGDEEFEGRPQEKKESSHVYIDSHVLSTPVVADIDQDGVEELVVSVSYFFDRDYYDSAEHRGELGEGVEPSHYIASGIVVFDLYHKYVKWTAHLDLSSDKTKFRAYLYTAPTVVDIDGDGNMEVVVGTSYGFLYVLDHLGSSRQGWPKQMAGIEGQALVADLNGDGEVEIFAGDTRGSVAMFDISGNELWERHLASLISAAPTAGDVDGDGRLEVVVGTASGHIFVLDGATGEDKSPFPFRTHGRIMESVLITRLHSGPSQQLVVVAFDGYMYAIDGETACVEAVDVGETSYSMVLADDLNDDGKMELVVATMNGNVYMFETGGDYHPLKTWPAQVQSVNGMVARHRWVGIYALKSSRVRRDVRGDKVEVTFRIVDYRPLEGKRGGPPPKGHGPYNVTVMLKGVGVKEMNAGGTPVIGVMETYTSNGTYTVVVPCPRSRATATIFIEMTDRHRLSYTDEFSLSFHMHWYKLVKWLLALPFAAMVFTLIAIKAPLTSERYLPS</sequence>
<evidence type="ECO:0000256" key="6">
    <source>
        <dbReference type="SAM" id="MobiDB-lite"/>
    </source>
</evidence>
<gene>
    <name evidence="10" type="ORF">OSTQU699_LOCUS1808</name>
</gene>
<keyword evidence="2 7" id="KW-0812">Transmembrane</keyword>
<dbReference type="Gene3D" id="2.130.10.10">
    <property type="entry name" value="YVTN repeat-like/Quinoprotein amine dehydrogenase"/>
    <property type="match status" value="1"/>
</dbReference>
<dbReference type="InterPro" id="IPR015943">
    <property type="entry name" value="WD40/YVTN_repeat-like_dom_sf"/>
</dbReference>
<feature type="domain" description="DEX1 C-terminal" evidence="9">
    <location>
        <begin position="678"/>
        <end position="793"/>
    </location>
</feature>
<evidence type="ECO:0000256" key="1">
    <source>
        <dbReference type="ARBA" id="ARBA00004167"/>
    </source>
</evidence>
<evidence type="ECO:0000256" key="5">
    <source>
        <dbReference type="ARBA" id="ARBA00023136"/>
    </source>
</evidence>
<feature type="chain" id="PRO_5035716865" description="DEX1 C-terminal domain-containing protein" evidence="8">
    <location>
        <begin position="32"/>
        <end position="830"/>
    </location>
</feature>
<dbReference type="AlphaFoldDB" id="A0A8S1IQ85"/>
<feature type="transmembrane region" description="Helical" evidence="7">
    <location>
        <begin position="799"/>
        <end position="818"/>
    </location>
</feature>
<feature type="region of interest" description="Disordered" evidence="6">
    <location>
        <begin position="39"/>
        <end position="72"/>
    </location>
</feature>
<dbReference type="PANTHER" id="PTHR21419">
    <property type="match status" value="1"/>
</dbReference>
<dbReference type="OrthoDB" id="200924at2759"/>
<dbReference type="InterPro" id="IPR013517">
    <property type="entry name" value="FG-GAP"/>
</dbReference>
<name>A0A8S1IQ85_9CHLO</name>
<feature type="region of interest" description="Disordered" evidence="6">
    <location>
        <begin position="196"/>
        <end position="247"/>
    </location>
</feature>
<evidence type="ECO:0000256" key="7">
    <source>
        <dbReference type="SAM" id="Phobius"/>
    </source>
</evidence>
<dbReference type="InterPro" id="IPR028994">
    <property type="entry name" value="Integrin_alpha_N"/>
</dbReference>
<proteinExistence type="predicted"/>
<dbReference type="EMBL" id="CAJHUC010000480">
    <property type="protein sequence ID" value="CAD7696447.1"/>
    <property type="molecule type" value="Genomic_DNA"/>
</dbReference>
<feature type="compositionally biased region" description="Basic and acidic residues" evidence="6">
    <location>
        <begin position="46"/>
        <end position="58"/>
    </location>
</feature>
<keyword evidence="4 7" id="KW-1133">Transmembrane helix</keyword>
<protein>
    <recommendedName>
        <fullName evidence="9">DEX1 C-terminal domain-containing protein</fullName>
    </recommendedName>
</protein>
<feature type="signal peptide" evidence="8">
    <location>
        <begin position="1"/>
        <end position="31"/>
    </location>
</feature>
<feature type="compositionally biased region" description="Basic and acidic residues" evidence="6">
    <location>
        <begin position="212"/>
        <end position="222"/>
    </location>
</feature>
<keyword evidence="11" id="KW-1185">Reference proteome</keyword>